<dbReference type="SUPFAM" id="SSF102114">
    <property type="entry name" value="Radical SAM enzymes"/>
    <property type="match status" value="1"/>
</dbReference>
<organism evidence="2">
    <name type="scientific">Timspurckia oligopyrenoides</name>
    <dbReference type="NCBI Taxonomy" id="708627"/>
    <lineage>
        <taxon>Eukaryota</taxon>
        <taxon>Rhodophyta</taxon>
        <taxon>Bangiophyceae</taxon>
        <taxon>Porphyridiales</taxon>
        <taxon>Porphyridiaceae</taxon>
        <taxon>Timspurckia</taxon>
    </lineage>
</organism>
<proteinExistence type="predicted"/>
<accession>A0A7S1ESX6</accession>
<dbReference type="EMBL" id="HBFP01008870">
    <property type="protein sequence ID" value="CAD8821969.1"/>
    <property type="molecule type" value="Transcribed_RNA"/>
</dbReference>
<dbReference type="GO" id="GO:0003824">
    <property type="term" value="F:catalytic activity"/>
    <property type="evidence" value="ECO:0007669"/>
    <property type="project" value="InterPro"/>
</dbReference>
<feature type="domain" description="Elp3/MiaA/NifB-like radical SAM core" evidence="1">
    <location>
        <begin position="57"/>
        <end position="274"/>
    </location>
</feature>
<reference evidence="2" key="1">
    <citation type="submission" date="2021-01" db="EMBL/GenBank/DDBJ databases">
        <authorList>
            <person name="Corre E."/>
            <person name="Pelletier E."/>
            <person name="Niang G."/>
            <person name="Scheremetjew M."/>
            <person name="Finn R."/>
            <person name="Kale V."/>
            <person name="Holt S."/>
            <person name="Cochrane G."/>
            <person name="Meng A."/>
            <person name="Brown T."/>
            <person name="Cohen L."/>
        </authorList>
    </citation>
    <scope>NUCLEOTIDE SEQUENCE</scope>
    <source>
        <strain evidence="2">CCMP3278</strain>
    </source>
</reference>
<dbReference type="GO" id="GO:0051536">
    <property type="term" value="F:iron-sulfur cluster binding"/>
    <property type="evidence" value="ECO:0007669"/>
    <property type="project" value="InterPro"/>
</dbReference>
<dbReference type="Pfam" id="PF04055">
    <property type="entry name" value="Radical_SAM"/>
    <property type="match status" value="1"/>
</dbReference>
<dbReference type="InterPro" id="IPR006638">
    <property type="entry name" value="Elp3/MiaA/NifB-like_rSAM"/>
</dbReference>
<dbReference type="AlphaFoldDB" id="A0A7S1ESX6"/>
<dbReference type="InterPro" id="IPR058240">
    <property type="entry name" value="rSAM_sf"/>
</dbReference>
<sequence length="381" mass="42504">MFDVKYSSPIGHVSSIELALDARKGGCDERVQKRTYRGASSRLACSTVVSELCAWENIYMIEAVRSCPEMCRFCLASYGSLPFRAADAHNELIPAIERGLKVTSRIGILGASVTQHPQWDAVVDELMNPKYDGMRLSLSSVRANTMTEKLARLLVTRDSKSVTIAVESGSQRLRDIVNKKLDDAEIIAAVENACRGGLSAMKLYGMTGIPGEKSEDLECTLRMFDELRKAVKRTQNGSFKLTFGCSTFVPKAHTPFQWFGVRPDAQKNLKVLEKRMKKIGVEFRPESYKSSLIQALLSRGDRRTRLVIELANEWGNTLGAFRRALKELRGQVPSMDHYVFDDWPLDTVLPWSHLETAISPSTILAHQGIAANQFPTDETVP</sequence>
<dbReference type="SFLD" id="SFLDG01082">
    <property type="entry name" value="B12-binding_domain_containing"/>
    <property type="match status" value="1"/>
</dbReference>
<protein>
    <recommendedName>
        <fullName evidence="1">Elp3/MiaA/NifB-like radical SAM core domain-containing protein</fullName>
    </recommendedName>
</protein>
<dbReference type="PANTHER" id="PTHR42731:SF1">
    <property type="entry name" value="RADICAL SAM DOMAIN PROTEIN"/>
    <property type="match status" value="1"/>
</dbReference>
<evidence type="ECO:0000259" key="1">
    <source>
        <dbReference type="SMART" id="SM00729"/>
    </source>
</evidence>
<dbReference type="InterPro" id="IPR007197">
    <property type="entry name" value="rSAM"/>
</dbReference>
<dbReference type="Gene3D" id="3.80.30.20">
    <property type="entry name" value="tm_1862 like domain"/>
    <property type="match status" value="1"/>
</dbReference>
<gene>
    <name evidence="2" type="ORF">TOLI1172_LOCUS6365</name>
</gene>
<dbReference type="InterPro" id="IPR023404">
    <property type="entry name" value="rSAM_horseshoe"/>
</dbReference>
<dbReference type="PANTHER" id="PTHR42731">
    <property type="entry name" value="SLL1084 PROTEIN"/>
    <property type="match status" value="1"/>
</dbReference>
<dbReference type="SFLD" id="SFLDS00029">
    <property type="entry name" value="Radical_SAM"/>
    <property type="match status" value="1"/>
</dbReference>
<dbReference type="SMART" id="SM00729">
    <property type="entry name" value="Elp3"/>
    <property type="match status" value="1"/>
</dbReference>
<name>A0A7S1ESX6_9RHOD</name>
<evidence type="ECO:0000313" key="2">
    <source>
        <dbReference type="EMBL" id="CAD8821969.1"/>
    </source>
</evidence>